<evidence type="ECO:0000313" key="2">
    <source>
        <dbReference type="Proteomes" id="UP000828390"/>
    </source>
</evidence>
<gene>
    <name evidence="1" type="ORF">DPMN_188229</name>
</gene>
<reference evidence="1" key="1">
    <citation type="journal article" date="2019" name="bioRxiv">
        <title>The Genome of the Zebra Mussel, Dreissena polymorpha: A Resource for Invasive Species Research.</title>
        <authorList>
            <person name="McCartney M.A."/>
            <person name="Auch B."/>
            <person name="Kono T."/>
            <person name="Mallez S."/>
            <person name="Zhang Y."/>
            <person name="Obille A."/>
            <person name="Becker A."/>
            <person name="Abrahante J.E."/>
            <person name="Garbe J."/>
            <person name="Badalamenti J.P."/>
            <person name="Herman A."/>
            <person name="Mangelson H."/>
            <person name="Liachko I."/>
            <person name="Sullivan S."/>
            <person name="Sone E.D."/>
            <person name="Koren S."/>
            <person name="Silverstein K.A.T."/>
            <person name="Beckman K.B."/>
            <person name="Gohl D.M."/>
        </authorList>
    </citation>
    <scope>NUCLEOTIDE SEQUENCE</scope>
    <source>
        <strain evidence="1">Duluth1</strain>
        <tissue evidence="1">Whole animal</tissue>
    </source>
</reference>
<evidence type="ECO:0000313" key="1">
    <source>
        <dbReference type="EMBL" id="KAH3753589.1"/>
    </source>
</evidence>
<dbReference type="GO" id="GO:0000288">
    <property type="term" value="P:nuclear-transcribed mRNA catabolic process, deadenylation-dependent decay"/>
    <property type="evidence" value="ECO:0007669"/>
    <property type="project" value="TreeGrafter"/>
</dbReference>
<dbReference type="Proteomes" id="UP000828390">
    <property type="component" value="Unassembled WGS sequence"/>
</dbReference>
<dbReference type="Gene3D" id="3.60.10.10">
    <property type="entry name" value="Endonuclease/exonuclease/phosphatase"/>
    <property type="match status" value="1"/>
</dbReference>
<dbReference type="GO" id="GO:0000175">
    <property type="term" value="F:3'-5'-RNA exonuclease activity"/>
    <property type="evidence" value="ECO:0007669"/>
    <property type="project" value="TreeGrafter"/>
</dbReference>
<dbReference type="PANTHER" id="PTHR12121">
    <property type="entry name" value="CARBON CATABOLITE REPRESSOR PROTEIN 4"/>
    <property type="match status" value="1"/>
</dbReference>
<organism evidence="1 2">
    <name type="scientific">Dreissena polymorpha</name>
    <name type="common">Zebra mussel</name>
    <name type="synonym">Mytilus polymorpha</name>
    <dbReference type="NCBI Taxonomy" id="45954"/>
    <lineage>
        <taxon>Eukaryota</taxon>
        <taxon>Metazoa</taxon>
        <taxon>Spiralia</taxon>
        <taxon>Lophotrochozoa</taxon>
        <taxon>Mollusca</taxon>
        <taxon>Bivalvia</taxon>
        <taxon>Autobranchia</taxon>
        <taxon>Heteroconchia</taxon>
        <taxon>Euheterodonta</taxon>
        <taxon>Imparidentia</taxon>
        <taxon>Neoheterodontei</taxon>
        <taxon>Myida</taxon>
        <taxon>Dreissenoidea</taxon>
        <taxon>Dreissenidae</taxon>
        <taxon>Dreissena</taxon>
    </lineage>
</organism>
<dbReference type="GO" id="GO:0005739">
    <property type="term" value="C:mitochondrion"/>
    <property type="evidence" value="ECO:0007669"/>
    <property type="project" value="TreeGrafter"/>
</dbReference>
<comment type="caution">
    <text evidence="1">The sequence shown here is derived from an EMBL/GenBank/DDBJ whole genome shotgun (WGS) entry which is preliminary data.</text>
</comment>
<dbReference type="AlphaFoldDB" id="A0A9D4DTG6"/>
<protein>
    <submittedName>
        <fullName evidence="1">Uncharacterized protein</fullName>
    </submittedName>
</protein>
<dbReference type="EMBL" id="JAIWYP010000010">
    <property type="protein sequence ID" value="KAH3753589.1"/>
    <property type="molecule type" value="Genomic_DNA"/>
</dbReference>
<dbReference type="SUPFAM" id="SSF56219">
    <property type="entry name" value="DNase I-like"/>
    <property type="match status" value="1"/>
</dbReference>
<proteinExistence type="predicted"/>
<reference evidence="1" key="2">
    <citation type="submission" date="2020-11" db="EMBL/GenBank/DDBJ databases">
        <authorList>
            <person name="McCartney M.A."/>
            <person name="Auch B."/>
            <person name="Kono T."/>
            <person name="Mallez S."/>
            <person name="Becker A."/>
            <person name="Gohl D.M."/>
            <person name="Silverstein K.A.T."/>
            <person name="Koren S."/>
            <person name="Bechman K.B."/>
            <person name="Herman A."/>
            <person name="Abrahante J.E."/>
            <person name="Garbe J."/>
        </authorList>
    </citation>
    <scope>NUCLEOTIDE SEQUENCE</scope>
    <source>
        <strain evidence="1">Duluth1</strain>
        <tissue evidence="1">Whole animal</tissue>
    </source>
</reference>
<dbReference type="InterPro" id="IPR050410">
    <property type="entry name" value="CCR4/nocturin_mRNA_transcr"/>
</dbReference>
<dbReference type="PANTHER" id="PTHR12121:SF37">
    <property type="entry name" value="2',5'-PHOSPHODIESTERASE 12"/>
    <property type="match status" value="1"/>
</dbReference>
<dbReference type="InterPro" id="IPR036691">
    <property type="entry name" value="Endo/exonu/phosph_ase_sf"/>
</dbReference>
<sequence>MNFTHNFSFASGCGLPAYTNFTNGFHGHLDYVYYDNGAFEVAQVVPPPDHRDVEFHTAIPSIVFPSDHIAQICDLKWKSVSHL</sequence>
<keyword evidence="2" id="KW-1185">Reference proteome</keyword>
<accession>A0A9D4DTG6</accession>
<name>A0A9D4DTG6_DREPO</name>